<dbReference type="Gene3D" id="2.60.120.290">
    <property type="entry name" value="Spermadhesin, CUB domain"/>
    <property type="match status" value="2"/>
</dbReference>
<evidence type="ECO:0000313" key="5">
    <source>
        <dbReference type="EMBL" id="GCB72557.1"/>
    </source>
</evidence>
<evidence type="ECO:0000259" key="4">
    <source>
        <dbReference type="PROSITE" id="PS01180"/>
    </source>
</evidence>
<evidence type="ECO:0000256" key="3">
    <source>
        <dbReference type="PROSITE-ProRule" id="PRU00059"/>
    </source>
</evidence>
<feature type="domain" description="CUB" evidence="4">
    <location>
        <begin position="77"/>
        <end position="149"/>
    </location>
</feature>
<dbReference type="PROSITE" id="PS01180">
    <property type="entry name" value="CUB"/>
    <property type="match status" value="2"/>
</dbReference>
<accession>A0A401PHE4</accession>
<dbReference type="PANTHER" id="PTHR24251">
    <property type="entry name" value="OVOCHYMASE-RELATED"/>
    <property type="match status" value="1"/>
</dbReference>
<dbReference type="PANTHER" id="PTHR24251:SF37">
    <property type="entry name" value="CUB DOMAIN-CONTAINING PROTEIN"/>
    <property type="match status" value="1"/>
</dbReference>
<dbReference type="EMBL" id="BFAA01002132">
    <property type="protein sequence ID" value="GCB72557.1"/>
    <property type="molecule type" value="Genomic_DNA"/>
</dbReference>
<keyword evidence="2" id="KW-1015">Disulfide bond</keyword>
<dbReference type="OrthoDB" id="9357381at2759"/>
<keyword evidence="6" id="KW-1185">Reference proteome</keyword>
<proteinExistence type="predicted"/>
<dbReference type="STRING" id="75743.A0A401PHE4"/>
<evidence type="ECO:0000313" key="6">
    <source>
        <dbReference type="Proteomes" id="UP000288216"/>
    </source>
</evidence>
<dbReference type="Pfam" id="PF00431">
    <property type="entry name" value="CUB"/>
    <property type="match status" value="2"/>
</dbReference>
<sequence length="149" mass="16643">MLNFTDFKLEGHQTCTSGYVEIRNGGYETSPLVGQYCGSKAPPLIISHSNRLWIKFKSDDTQNHVFKAYWDGTSTGCGATLTTSTGSFTSPNYPMPYSHNAECYWLVQTSAGSVIGLQFEQFHLDSSAGCSYDYLAVRIFLFTFDIEKQ</sequence>
<dbReference type="SUPFAM" id="SSF49854">
    <property type="entry name" value="Spermadhesin, CUB domain"/>
    <property type="match status" value="2"/>
</dbReference>
<gene>
    <name evidence="5" type="ORF">scyTo_0006362</name>
</gene>
<comment type="caution">
    <text evidence="3">Lacks conserved residue(s) required for the propagation of feature annotation.</text>
</comment>
<dbReference type="SMART" id="SM00042">
    <property type="entry name" value="CUB"/>
    <property type="match status" value="2"/>
</dbReference>
<keyword evidence="1" id="KW-0677">Repeat</keyword>
<feature type="domain" description="CUB" evidence="4">
    <location>
        <begin position="1"/>
        <end position="73"/>
    </location>
</feature>
<organism evidence="5 6">
    <name type="scientific">Scyliorhinus torazame</name>
    <name type="common">Cloudy catshark</name>
    <name type="synonym">Catulus torazame</name>
    <dbReference type="NCBI Taxonomy" id="75743"/>
    <lineage>
        <taxon>Eukaryota</taxon>
        <taxon>Metazoa</taxon>
        <taxon>Chordata</taxon>
        <taxon>Craniata</taxon>
        <taxon>Vertebrata</taxon>
        <taxon>Chondrichthyes</taxon>
        <taxon>Elasmobranchii</taxon>
        <taxon>Galeomorphii</taxon>
        <taxon>Galeoidea</taxon>
        <taxon>Carcharhiniformes</taxon>
        <taxon>Scyliorhinidae</taxon>
        <taxon>Scyliorhinus</taxon>
    </lineage>
</organism>
<comment type="caution">
    <text evidence="5">The sequence shown here is derived from an EMBL/GenBank/DDBJ whole genome shotgun (WGS) entry which is preliminary data.</text>
</comment>
<dbReference type="InterPro" id="IPR000859">
    <property type="entry name" value="CUB_dom"/>
</dbReference>
<reference evidence="5 6" key="1">
    <citation type="journal article" date="2018" name="Nat. Ecol. Evol.">
        <title>Shark genomes provide insights into elasmobranch evolution and the origin of vertebrates.</title>
        <authorList>
            <person name="Hara Y"/>
            <person name="Yamaguchi K"/>
            <person name="Onimaru K"/>
            <person name="Kadota M"/>
            <person name="Koyanagi M"/>
            <person name="Keeley SD"/>
            <person name="Tatsumi K"/>
            <person name="Tanaka K"/>
            <person name="Motone F"/>
            <person name="Kageyama Y"/>
            <person name="Nozu R"/>
            <person name="Adachi N"/>
            <person name="Nishimura O"/>
            <person name="Nakagawa R"/>
            <person name="Tanegashima C"/>
            <person name="Kiyatake I"/>
            <person name="Matsumoto R"/>
            <person name="Murakumo K"/>
            <person name="Nishida K"/>
            <person name="Terakita A"/>
            <person name="Kuratani S"/>
            <person name="Sato K"/>
            <person name="Hyodo S Kuraku.S."/>
        </authorList>
    </citation>
    <scope>NUCLEOTIDE SEQUENCE [LARGE SCALE GENOMIC DNA]</scope>
</reference>
<dbReference type="AlphaFoldDB" id="A0A401PHE4"/>
<dbReference type="CDD" id="cd00041">
    <property type="entry name" value="CUB"/>
    <property type="match status" value="2"/>
</dbReference>
<name>A0A401PHE4_SCYTO</name>
<evidence type="ECO:0000256" key="1">
    <source>
        <dbReference type="ARBA" id="ARBA00022737"/>
    </source>
</evidence>
<dbReference type="InterPro" id="IPR035914">
    <property type="entry name" value="Sperma_CUB_dom_sf"/>
</dbReference>
<dbReference type="Proteomes" id="UP000288216">
    <property type="component" value="Unassembled WGS sequence"/>
</dbReference>
<evidence type="ECO:0000256" key="2">
    <source>
        <dbReference type="ARBA" id="ARBA00023157"/>
    </source>
</evidence>
<dbReference type="OMA" id="SSNNCKY"/>
<protein>
    <recommendedName>
        <fullName evidence="4">CUB domain-containing protein</fullName>
    </recommendedName>
</protein>